<reference evidence="1 2" key="1">
    <citation type="submission" date="2018-05" db="EMBL/GenBank/DDBJ databases">
        <title>Reference genomes for bee gut microbiota database.</title>
        <authorList>
            <person name="Ellegaard K.M."/>
        </authorList>
    </citation>
    <scope>NUCLEOTIDE SEQUENCE [LARGE SCALE GENOMIC DNA]</scope>
    <source>
        <strain evidence="1 2">ESL0182</strain>
    </source>
</reference>
<organism evidence="1 2">
    <name type="scientific">Gilliamella apicola</name>
    <dbReference type="NCBI Taxonomy" id="1196095"/>
    <lineage>
        <taxon>Bacteria</taxon>
        <taxon>Pseudomonadati</taxon>
        <taxon>Pseudomonadota</taxon>
        <taxon>Gammaproteobacteria</taxon>
        <taxon>Orbales</taxon>
        <taxon>Orbaceae</taxon>
        <taxon>Gilliamella</taxon>
    </lineage>
</organism>
<evidence type="ECO:0000313" key="1">
    <source>
        <dbReference type="EMBL" id="PXZ06275.1"/>
    </source>
</evidence>
<comment type="caution">
    <text evidence="1">The sequence shown here is derived from an EMBL/GenBank/DDBJ whole genome shotgun (WGS) entry which is preliminary data.</text>
</comment>
<dbReference type="Proteomes" id="UP000247932">
    <property type="component" value="Unassembled WGS sequence"/>
</dbReference>
<sequence>MYELEKYYIGDKWESFVHSFEDIWNKNYLDEKKINLLTLLNNHTDLAKVVYGKIGKNYEEWLNYKAPVLDYLTPLECLKSKDLINRLRESLMRMP</sequence>
<proteinExistence type="predicted"/>
<accession>A0A2V4DZJ6</accession>
<keyword evidence="2" id="KW-1185">Reference proteome</keyword>
<gene>
    <name evidence="1" type="ORF">DKK70_09790</name>
</gene>
<protein>
    <recommendedName>
        <fullName evidence="3">Antitoxin Xre/MbcA/ParS-like toxin-binding domain-containing protein</fullName>
    </recommendedName>
</protein>
<dbReference type="AlphaFoldDB" id="A0A2V4DZJ6"/>
<dbReference type="EMBL" id="QGLR01000012">
    <property type="protein sequence ID" value="PXZ06275.1"/>
    <property type="molecule type" value="Genomic_DNA"/>
</dbReference>
<evidence type="ECO:0000313" key="2">
    <source>
        <dbReference type="Proteomes" id="UP000247932"/>
    </source>
</evidence>
<dbReference type="RefSeq" id="WP_110433841.1">
    <property type="nucleotide sequence ID" value="NZ_QGLR01000012.1"/>
</dbReference>
<name>A0A2V4DZJ6_9GAMM</name>
<evidence type="ECO:0008006" key="3">
    <source>
        <dbReference type="Google" id="ProtNLM"/>
    </source>
</evidence>
<dbReference type="OrthoDB" id="6922296at2"/>